<accession>M7SLX6</accession>
<dbReference type="Proteomes" id="UP000012174">
    <property type="component" value="Unassembled WGS sequence"/>
</dbReference>
<protein>
    <recommendedName>
        <fullName evidence="3">Alpha beta hydrolase fold protein</fullName>
    </recommendedName>
</protein>
<reference evidence="2" key="1">
    <citation type="journal article" date="2013" name="Genome Announc.">
        <title>Draft genome sequence of the grapevine dieback fungus Eutypa lata UCR-EL1.</title>
        <authorList>
            <person name="Blanco-Ulate B."/>
            <person name="Rolshausen P.E."/>
            <person name="Cantu D."/>
        </authorList>
    </citation>
    <scope>NUCLEOTIDE SEQUENCE [LARGE SCALE GENOMIC DNA]</scope>
    <source>
        <strain evidence="2">UCR-EL1</strain>
    </source>
</reference>
<proteinExistence type="predicted"/>
<dbReference type="OMA" id="TGWPQIT"/>
<gene>
    <name evidence="1" type="ORF">UCREL1_5600</name>
</gene>
<organism evidence="1 2">
    <name type="scientific">Eutypa lata (strain UCR-EL1)</name>
    <name type="common">Grapevine dieback disease fungus</name>
    <name type="synonym">Eutypa armeniacae</name>
    <dbReference type="NCBI Taxonomy" id="1287681"/>
    <lineage>
        <taxon>Eukaryota</taxon>
        <taxon>Fungi</taxon>
        <taxon>Dikarya</taxon>
        <taxon>Ascomycota</taxon>
        <taxon>Pezizomycotina</taxon>
        <taxon>Sordariomycetes</taxon>
        <taxon>Xylariomycetidae</taxon>
        <taxon>Xylariales</taxon>
        <taxon>Diatrypaceae</taxon>
        <taxon>Eutypa</taxon>
    </lineage>
</organism>
<dbReference type="HOGENOM" id="CLU_054614_2_0_1"/>
<sequence>MSLTPRYSHEATVKAITSFYEMLMRAHSDKSGELLYPPPTGWPQITQHSFAPLGRTDEVVELMRHLPYFSERIQVLDETEAIKYTDDEFCEQIDDENRQRREQGMTDGEPCPPEVFCLADRGEECEYGYTLFIDTKFGYAVLEREFGEIPNYVEPEDEEDLDDQYQPAWMEGKEYVALPIESFFEMCKRQLRIMNWTPHLEKGSWGELEERPSTQSTIDPMMRVMIEAGWPGDGDGRGWNKKKAERDMQELWIA</sequence>
<dbReference type="OrthoDB" id="5343383at2759"/>
<evidence type="ECO:0000313" key="1">
    <source>
        <dbReference type="EMBL" id="EMR67389.1"/>
    </source>
</evidence>
<name>M7SLX6_EUTLA</name>
<keyword evidence="2" id="KW-1185">Reference proteome</keyword>
<evidence type="ECO:0000313" key="2">
    <source>
        <dbReference type="Proteomes" id="UP000012174"/>
    </source>
</evidence>
<evidence type="ECO:0008006" key="3">
    <source>
        <dbReference type="Google" id="ProtNLM"/>
    </source>
</evidence>
<dbReference type="KEGG" id="ela:UCREL1_5600"/>
<dbReference type="EMBL" id="KB706451">
    <property type="protein sequence ID" value="EMR67389.1"/>
    <property type="molecule type" value="Genomic_DNA"/>
</dbReference>
<dbReference type="AlphaFoldDB" id="M7SLX6"/>